<evidence type="ECO:0000313" key="2">
    <source>
        <dbReference type="Proteomes" id="UP001213664"/>
    </source>
</evidence>
<accession>A0AAJ5WWJ8</accession>
<gene>
    <name evidence="1" type="ORF">P0Y50_08120</name>
</gene>
<dbReference type="PROSITE" id="PS51257">
    <property type="entry name" value="PROKAR_LIPOPROTEIN"/>
    <property type="match status" value="1"/>
</dbReference>
<protein>
    <recommendedName>
        <fullName evidence="3">Lipoprotein</fullName>
    </recommendedName>
</protein>
<organism evidence="1 2">
    <name type="scientific">Candidatus Brevundimonas colombiensis</name>
    <dbReference type="NCBI Taxonomy" id="3121376"/>
    <lineage>
        <taxon>Bacteria</taxon>
        <taxon>Pseudomonadati</taxon>
        <taxon>Pseudomonadota</taxon>
        <taxon>Alphaproteobacteria</taxon>
        <taxon>Caulobacterales</taxon>
        <taxon>Caulobacteraceae</taxon>
        <taxon>Brevundimonas</taxon>
    </lineage>
</organism>
<dbReference type="Proteomes" id="UP001213664">
    <property type="component" value="Chromosome"/>
</dbReference>
<dbReference type="AlphaFoldDB" id="A0AAJ5WWJ8"/>
<name>A0AAJ5WWJ8_9CAUL</name>
<evidence type="ECO:0008006" key="3">
    <source>
        <dbReference type="Google" id="ProtNLM"/>
    </source>
</evidence>
<dbReference type="EMBL" id="CP119326">
    <property type="protein sequence ID" value="WEK38521.1"/>
    <property type="molecule type" value="Genomic_DNA"/>
</dbReference>
<sequence length="238" mass="25691">MKQAAIPLLLLVVGCAPKFDQAGMLVQLDTGYSQISIPSEERPAAQLQSYSARDLALWLVPERADDIETASVVSSAPFGNVVLELVETTQARAGNVCETALNTFIGTDQTVQGKTVVKVFSGYRQILYRAGDESGGCRHRTGTPSGFAAPSSDVATEMLRAYQDAVQAMPKKDRASDPSPNFVSPDRIVSATPCLAEARCLSFRLAPSQAAPHGWDVTYRYGLLRRTRLEVVSPPPTF</sequence>
<proteinExistence type="predicted"/>
<reference evidence="1" key="1">
    <citation type="submission" date="2023-03" db="EMBL/GenBank/DDBJ databases">
        <title>Andean soil-derived lignocellulolytic bacterial consortium as a source of novel taxa and putative plastic-active enzymes.</title>
        <authorList>
            <person name="Diaz-Garcia L."/>
            <person name="Chuvochina M."/>
            <person name="Feuerriegel G."/>
            <person name="Bunk B."/>
            <person name="Sproer C."/>
            <person name="Streit W.R."/>
            <person name="Rodriguez L.M."/>
            <person name="Overmann J."/>
            <person name="Jimenez D.J."/>
        </authorList>
    </citation>
    <scope>NUCLEOTIDE SEQUENCE</scope>
    <source>
        <strain evidence="1">MAG 833</strain>
    </source>
</reference>
<evidence type="ECO:0000313" key="1">
    <source>
        <dbReference type="EMBL" id="WEK38521.1"/>
    </source>
</evidence>